<accession>A0A7T1AY63</accession>
<evidence type="ECO:0000313" key="1">
    <source>
        <dbReference type="EMBL" id="QPM74244.1"/>
    </source>
</evidence>
<name>A0A7T1AY63_9STAP</name>
<dbReference type="KEGG" id="sllo:ISP08_07765"/>
<evidence type="ECO:0000313" key="2">
    <source>
        <dbReference type="Proteomes" id="UP000594455"/>
    </source>
</evidence>
<dbReference type="EMBL" id="CP064056">
    <property type="protein sequence ID" value="QPM74244.1"/>
    <property type="molecule type" value="Genomic_DNA"/>
</dbReference>
<sequence length="328" mass="39311">MTNKYLTDIEQFWSKYLAQYNYEYSEHTLNAIAENNDETAFLHLEDLAHCRERFGPNFTELPKFKKLLNFANGLMVVDKNRKKIMVENCTINPMIPQPYFGNPETADIVILNKQPENDFRTDNPNIDGQRKIHLRNRILQDFRGDLKFNGKKGFLPYEDEHIWFMKYFGGDSSILKQFNINPNRLMILNYFPYQTTYQAGVPKDFLYTLAVLPSQQQNADLFKMMFHDNKQRIYIVREEELWGSFFSKAFTEEEKQVLLKNTFVYASKQNKYFTVGNILSYREQREKLKQKRTLSKCEYYKWNQQLKEERLNGKSDFYKRMATLNNKY</sequence>
<reference evidence="1 2" key="1">
    <citation type="submission" date="2020-10" db="EMBL/GenBank/DDBJ databases">
        <title>Closed genome sequences of Staphylococcus lloydii sp. nov. and Staphylococcus durrellii sp. nov. Isolated from Captive Fruit Bats (Pteropus livingstonii).</title>
        <authorList>
            <person name="Fountain K."/>
        </authorList>
    </citation>
    <scope>NUCLEOTIDE SEQUENCE [LARGE SCALE GENOMIC DNA]</scope>
    <source>
        <strain evidence="1 2">23_2_7_LY</strain>
    </source>
</reference>
<proteinExistence type="predicted"/>
<dbReference type="RefSeq" id="WP_195718246.1">
    <property type="nucleotide sequence ID" value="NZ_CP064056.1"/>
</dbReference>
<keyword evidence="2" id="KW-1185">Reference proteome</keyword>
<dbReference type="Proteomes" id="UP000594455">
    <property type="component" value="Chromosome"/>
</dbReference>
<protein>
    <submittedName>
        <fullName evidence="1">Uncharacterized protein</fullName>
    </submittedName>
</protein>
<gene>
    <name evidence="1" type="ORF">ISP08_07765</name>
</gene>
<organism evidence="1 2">
    <name type="scientific">Staphylococcus lloydii</name>
    <dbReference type="NCBI Taxonomy" id="2781774"/>
    <lineage>
        <taxon>Bacteria</taxon>
        <taxon>Bacillati</taxon>
        <taxon>Bacillota</taxon>
        <taxon>Bacilli</taxon>
        <taxon>Bacillales</taxon>
        <taxon>Staphylococcaceae</taxon>
        <taxon>Staphylococcus</taxon>
    </lineage>
</organism>
<dbReference type="AlphaFoldDB" id="A0A7T1AY63"/>